<evidence type="ECO:0000313" key="3">
    <source>
        <dbReference type="EMBL" id="MFB2837076.1"/>
    </source>
</evidence>
<gene>
    <name evidence="3" type="ORF">ACE1CA_21335</name>
</gene>
<dbReference type="RefSeq" id="WP_413279433.1">
    <property type="nucleotide sequence ID" value="NZ_JBHFNT010000194.1"/>
</dbReference>
<feature type="compositionally biased region" description="Basic and acidic residues" evidence="1">
    <location>
        <begin position="1"/>
        <end position="27"/>
    </location>
</feature>
<sequence length="175" mass="19524">MSEESKSNQESDRNASSGKERLPFEPKKNRKKTPKKPPVKAVEAKSQAPTNTLSKEQTAIPAAVSERMLRRIGLFSGVPTVFGISTFIISYFVITHGWFQLPNSAVVLVSMGFFGLSVLGLSYGAISASWDEDRPGSLFGWQEFTTNFGRLREAWRFRDRGSQSESAKQKNQSEK</sequence>
<keyword evidence="4" id="KW-1185">Reference proteome</keyword>
<accession>A0ABV4WQU2</accession>
<dbReference type="InterPro" id="IPR021855">
    <property type="entry name" value="PAM68-like"/>
</dbReference>
<feature type="compositionally biased region" description="Basic residues" evidence="1">
    <location>
        <begin position="28"/>
        <end position="38"/>
    </location>
</feature>
<feature type="transmembrane region" description="Helical" evidence="2">
    <location>
        <begin position="72"/>
        <end position="94"/>
    </location>
</feature>
<keyword evidence="2" id="KW-0472">Membrane</keyword>
<dbReference type="PANTHER" id="PTHR34575:SF1">
    <property type="entry name" value="PROTEIN PAM68, CHLOROPLASTIC"/>
    <property type="match status" value="1"/>
</dbReference>
<evidence type="ECO:0000256" key="2">
    <source>
        <dbReference type="SAM" id="Phobius"/>
    </source>
</evidence>
<reference evidence="3 4" key="1">
    <citation type="submission" date="2024-09" db="EMBL/GenBank/DDBJ databases">
        <title>Floridaenema gen nov. (Aerosakkonemataceae, Aerosakkonematales ord. nov., Cyanobacteria) from benthic tropical and subtropical fresh waters, with the description of four new species.</title>
        <authorList>
            <person name="Moretto J.A."/>
            <person name="Berthold D.E."/>
            <person name="Lefler F.W."/>
            <person name="Huang I.-S."/>
            <person name="Laughinghouse H. IV."/>
        </authorList>
    </citation>
    <scope>NUCLEOTIDE SEQUENCE [LARGE SCALE GENOMIC DNA]</scope>
    <source>
        <strain evidence="3 4">BLCC-F167</strain>
    </source>
</reference>
<keyword evidence="2" id="KW-0812">Transmembrane</keyword>
<evidence type="ECO:0000313" key="4">
    <source>
        <dbReference type="Proteomes" id="UP001576780"/>
    </source>
</evidence>
<name>A0ABV4WQU2_9CYAN</name>
<feature type="region of interest" description="Disordered" evidence="1">
    <location>
        <begin position="1"/>
        <end position="57"/>
    </location>
</feature>
<feature type="transmembrane region" description="Helical" evidence="2">
    <location>
        <begin position="106"/>
        <end position="126"/>
    </location>
</feature>
<proteinExistence type="predicted"/>
<organism evidence="3 4">
    <name type="scientific">Floridaenema evergladense BLCC-F167</name>
    <dbReference type="NCBI Taxonomy" id="3153639"/>
    <lineage>
        <taxon>Bacteria</taxon>
        <taxon>Bacillati</taxon>
        <taxon>Cyanobacteriota</taxon>
        <taxon>Cyanophyceae</taxon>
        <taxon>Oscillatoriophycideae</taxon>
        <taxon>Aerosakkonematales</taxon>
        <taxon>Aerosakkonemataceae</taxon>
        <taxon>Floridanema</taxon>
        <taxon>Floridanema evergladense</taxon>
    </lineage>
</organism>
<feature type="compositionally biased region" description="Polar residues" evidence="1">
    <location>
        <begin position="47"/>
        <end position="57"/>
    </location>
</feature>
<dbReference type="EMBL" id="JBHFNT010000194">
    <property type="protein sequence ID" value="MFB2837076.1"/>
    <property type="molecule type" value="Genomic_DNA"/>
</dbReference>
<dbReference type="PANTHER" id="PTHR34575">
    <property type="entry name" value="PROTEIN PAM68, CHLOROPLASTIC"/>
    <property type="match status" value="1"/>
</dbReference>
<keyword evidence="2" id="KW-1133">Transmembrane helix</keyword>
<comment type="caution">
    <text evidence="3">The sequence shown here is derived from an EMBL/GenBank/DDBJ whole genome shotgun (WGS) entry which is preliminary data.</text>
</comment>
<dbReference type="Pfam" id="PF11947">
    <property type="entry name" value="DUF3464"/>
    <property type="match status" value="1"/>
</dbReference>
<evidence type="ECO:0000256" key="1">
    <source>
        <dbReference type="SAM" id="MobiDB-lite"/>
    </source>
</evidence>
<dbReference type="Proteomes" id="UP001576780">
    <property type="component" value="Unassembled WGS sequence"/>
</dbReference>
<protein>
    <submittedName>
        <fullName evidence="3">PAM68 family protein</fullName>
    </submittedName>
</protein>